<proteinExistence type="predicted"/>
<reference evidence="3" key="2">
    <citation type="submission" date="2022-01" db="EMBL/GenBank/DDBJ databases">
        <authorList>
            <person name="Yamashiro T."/>
            <person name="Shiraishi A."/>
            <person name="Satake H."/>
            <person name="Nakayama K."/>
        </authorList>
    </citation>
    <scope>NUCLEOTIDE SEQUENCE</scope>
</reference>
<name>A0ABQ5IGY2_9ASTR</name>
<dbReference type="SUPFAM" id="SSF101447">
    <property type="entry name" value="Formin homology 2 domain (FH2 domain)"/>
    <property type="match status" value="1"/>
</dbReference>
<evidence type="ECO:0000259" key="2">
    <source>
        <dbReference type="Pfam" id="PF03732"/>
    </source>
</evidence>
<dbReference type="InterPro" id="IPR021109">
    <property type="entry name" value="Peptidase_aspartic_dom_sf"/>
</dbReference>
<evidence type="ECO:0000313" key="3">
    <source>
        <dbReference type="EMBL" id="GJT99429.1"/>
    </source>
</evidence>
<dbReference type="Gene3D" id="2.40.70.10">
    <property type="entry name" value="Acid Proteases"/>
    <property type="match status" value="1"/>
</dbReference>
<dbReference type="SUPFAM" id="SSF50630">
    <property type="entry name" value="Acid proteases"/>
    <property type="match status" value="1"/>
</dbReference>
<dbReference type="InterPro" id="IPR005162">
    <property type="entry name" value="Retrotrans_gag_dom"/>
</dbReference>
<dbReference type="Proteomes" id="UP001151760">
    <property type="component" value="Unassembled WGS sequence"/>
</dbReference>
<gene>
    <name evidence="3" type="ORF">Tco_1109768</name>
</gene>
<dbReference type="Pfam" id="PF08284">
    <property type="entry name" value="RVP_2"/>
    <property type="match status" value="1"/>
</dbReference>
<feature type="compositionally biased region" description="Pro residues" evidence="1">
    <location>
        <begin position="37"/>
        <end position="56"/>
    </location>
</feature>
<dbReference type="CDD" id="cd00303">
    <property type="entry name" value="retropepsin_like"/>
    <property type="match status" value="1"/>
</dbReference>
<evidence type="ECO:0000313" key="4">
    <source>
        <dbReference type="Proteomes" id="UP001151760"/>
    </source>
</evidence>
<dbReference type="PANTHER" id="PTHR15503">
    <property type="entry name" value="LDOC1 RELATED"/>
    <property type="match status" value="1"/>
</dbReference>
<dbReference type="Pfam" id="PF03732">
    <property type="entry name" value="Retrotrans_gag"/>
    <property type="match status" value="1"/>
</dbReference>
<dbReference type="PANTHER" id="PTHR15503:SF22">
    <property type="entry name" value="TRANSPOSON TY3-I GAG POLYPROTEIN"/>
    <property type="match status" value="1"/>
</dbReference>
<reference evidence="3" key="1">
    <citation type="journal article" date="2022" name="Int. J. Mol. Sci.">
        <title>Draft Genome of Tanacetum Coccineum: Genomic Comparison of Closely Related Tanacetum-Family Plants.</title>
        <authorList>
            <person name="Yamashiro T."/>
            <person name="Shiraishi A."/>
            <person name="Nakayama K."/>
            <person name="Satake H."/>
        </authorList>
    </citation>
    <scope>NUCLEOTIDE SEQUENCE</scope>
</reference>
<protein>
    <submittedName>
        <fullName evidence="3">Ty3-gypsy retrotransposon protein</fullName>
    </submittedName>
</protein>
<sequence length="472" mass="52250">MPPRKDTSNDDQPTSLQDQIAALNTKFDTLLTHLLQAPPPPPPPPPPPHTQPRPPKIFLPNFDGSNPLDWIFQANNYFEYYSILPAQRVALTAFYFTGDALSWYKHLAHNHLLGTWEEFSRALQLRFGPSTYENHQATLFKLKQTSTVSAYQTEFERISNFVNGLSPEALLNCFISGLRADIQNEIAIHHPTSLQQAYGLAKLIKDKLAGYRPRYNPYPRPPFSTPNPLPKPVNPALTANPNFTPATTALLPTPKPRPPLPFTRLSPEALQKRRAEGLCFRCPEKYQPGHVCNPPQFLLIADNEQPADTDPLPDSEFLNLDHTDPTDNHTPYYLALSDAAFYGLQSPRAVRVTGYIGNKPVTVLVDCGSTHNIIQPRIAALLASKPAPITPFPVMVGNGQFLECNNLFPNTPLEINKFTFNVPLFVLPVAGADVILGLAWLGSLGTIVADFSIPKLTFTVNGSTCVLQGKPI</sequence>
<dbReference type="InterPro" id="IPR032567">
    <property type="entry name" value="RTL1-rel"/>
</dbReference>
<keyword evidence="4" id="KW-1185">Reference proteome</keyword>
<comment type="caution">
    <text evidence="3">The sequence shown here is derived from an EMBL/GenBank/DDBJ whole genome shotgun (WGS) entry which is preliminary data.</text>
</comment>
<feature type="domain" description="Retrotransposon gag" evidence="2">
    <location>
        <begin position="91"/>
        <end position="179"/>
    </location>
</feature>
<accession>A0ABQ5IGY2</accession>
<organism evidence="3 4">
    <name type="scientific">Tanacetum coccineum</name>
    <dbReference type="NCBI Taxonomy" id="301880"/>
    <lineage>
        <taxon>Eukaryota</taxon>
        <taxon>Viridiplantae</taxon>
        <taxon>Streptophyta</taxon>
        <taxon>Embryophyta</taxon>
        <taxon>Tracheophyta</taxon>
        <taxon>Spermatophyta</taxon>
        <taxon>Magnoliopsida</taxon>
        <taxon>eudicotyledons</taxon>
        <taxon>Gunneridae</taxon>
        <taxon>Pentapetalae</taxon>
        <taxon>asterids</taxon>
        <taxon>campanulids</taxon>
        <taxon>Asterales</taxon>
        <taxon>Asteraceae</taxon>
        <taxon>Asteroideae</taxon>
        <taxon>Anthemideae</taxon>
        <taxon>Anthemidinae</taxon>
        <taxon>Tanacetum</taxon>
    </lineage>
</organism>
<dbReference type="EMBL" id="BQNB010020770">
    <property type="protein sequence ID" value="GJT99429.1"/>
    <property type="molecule type" value="Genomic_DNA"/>
</dbReference>
<evidence type="ECO:0000256" key="1">
    <source>
        <dbReference type="SAM" id="MobiDB-lite"/>
    </source>
</evidence>
<feature type="region of interest" description="Disordered" evidence="1">
    <location>
        <begin position="33"/>
        <end position="56"/>
    </location>
</feature>